<dbReference type="InterPro" id="IPR025161">
    <property type="entry name" value="IS402-like_dom"/>
</dbReference>
<dbReference type="PANTHER" id="PTHR46637">
    <property type="entry name" value="TIS1421-TRANSPOSASE PROTEIN A"/>
    <property type="match status" value="1"/>
</dbReference>
<dbReference type="Proteomes" id="UP000308705">
    <property type="component" value="Unassembled WGS sequence"/>
</dbReference>
<dbReference type="AlphaFoldDB" id="A0A4U3MHK3"/>
<name>A0A4U3MHK3_9ACTN</name>
<keyword evidence="3" id="KW-1185">Reference proteome</keyword>
<sequence length="66" mass="7548">MGERGPLPDLRHQFKAVMWRFRTASPWRDLPVEHGPRSTTCDRFRAWARAGVSQDLAAAVRVRAAM</sequence>
<dbReference type="PANTHER" id="PTHR46637:SF1">
    <property type="entry name" value="BLL5188 PROTEIN"/>
    <property type="match status" value="1"/>
</dbReference>
<dbReference type="Pfam" id="PF13340">
    <property type="entry name" value="DUF4096"/>
    <property type="match status" value="1"/>
</dbReference>
<evidence type="ECO:0000259" key="1">
    <source>
        <dbReference type="Pfam" id="PF13340"/>
    </source>
</evidence>
<evidence type="ECO:0000313" key="3">
    <source>
        <dbReference type="Proteomes" id="UP000308705"/>
    </source>
</evidence>
<dbReference type="EMBL" id="SZQA01000009">
    <property type="protein sequence ID" value="TKK88825.1"/>
    <property type="molecule type" value="Genomic_DNA"/>
</dbReference>
<reference evidence="2 3" key="1">
    <citation type="submission" date="2019-04" db="EMBL/GenBank/DDBJ databases">
        <title>Herbidospora sp. NEAU-GS14.nov., a novel actinomycete isolated from soil.</title>
        <authorList>
            <person name="Han L."/>
        </authorList>
    </citation>
    <scope>NUCLEOTIDE SEQUENCE [LARGE SCALE GENOMIC DNA]</scope>
    <source>
        <strain evidence="2 3">NEAU-GS14</strain>
    </source>
</reference>
<comment type="caution">
    <text evidence="2">The sequence shown here is derived from an EMBL/GenBank/DDBJ whole genome shotgun (WGS) entry which is preliminary data.</text>
</comment>
<dbReference type="OrthoDB" id="3335835at2"/>
<organism evidence="2 3">
    <name type="scientific">Herbidospora galbida</name>
    <dbReference type="NCBI Taxonomy" id="2575442"/>
    <lineage>
        <taxon>Bacteria</taxon>
        <taxon>Bacillati</taxon>
        <taxon>Actinomycetota</taxon>
        <taxon>Actinomycetes</taxon>
        <taxon>Streptosporangiales</taxon>
        <taxon>Streptosporangiaceae</taxon>
        <taxon>Herbidospora</taxon>
    </lineage>
</organism>
<dbReference type="InterPro" id="IPR052909">
    <property type="entry name" value="Transposase_6_like"/>
</dbReference>
<feature type="domain" description="Insertion element IS402-like" evidence="1">
    <location>
        <begin position="7"/>
        <end position="56"/>
    </location>
</feature>
<accession>A0A4U3MHK3</accession>
<protein>
    <submittedName>
        <fullName evidence="2">Transposase</fullName>
    </submittedName>
</protein>
<evidence type="ECO:0000313" key="2">
    <source>
        <dbReference type="EMBL" id="TKK88825.1"/>
    </source>
</evidence>
<proteinExistence type="predicted"/>
<gene>
    <name evidence="2" type="ORF">FDA94_12140</name>
</gene>